<reference evidence="2 3" key="1">
    <citation type="submission" date="2016-02" db="EMBL/GenBank/DDBJ databases">
        <authorList>
            <person name="Wen L."/>
            <person name="He K."/>
            <person name="Yang H."/>
        </authorList>
    </citation>
    <scope>NUCLEOTIDE SEQUENCE [LARGE SCALE GENOMIC DNA]</scope>
    <source>
        <strain evidence="2 3">TSA40</strain>
    </source>
</reference>
<dbReference type="GO" id="GO:0004722">
    <property type="term" value="F:protein serine/threonine phosphatase activity"/>
    <property type="evidence" value="ECO:0007669"/>
    <property type="project" value="InterPro"/>
</dbReference>
<dbReference type="RefSeq" id="WP_088709841.1">
    <property type="nucleotide sequence ID" value="NZ_LSTO01000001.1"/>
</dbReference>
<keyword evidence="3" id="KW-1185">Reference proteome</keyword>
<dbReference type="AlphaFoldDB" id="A0A254TNZ2"/>
<dbReference type="InterPro" id="IPR001932">
    <property type="entry name" value="PPM-type_phosphatase-like_dom"/>
</dbReference>
<dbReference type="CDD" id="cd00143">
    <property type="entry name" value="PP2Cc"/>
    <property type="match status" value="1"/>
</dbReference>
<dbReference type="Proteomes" id="UP000197535">
    <property type="component" value="Unassembled WGS sequence"/>
</dbReference>
<organism evidence="2 3">
    <name type="scientific">Noviherbaspirillum denitrificans</name>
    <dbReference type="NCBI Taxonomy" id="1968433"/>
    <lineage>
        <taxon>Bacteria</taxon>
        <taxon>Pseudomonadati</taxon>
        <taxon>Pseudomonadota</taxon>
        <taxon>Betaproteobacteria</taxon>
        <taxon>Burkholderiales</taxon>
        <taxon>Oxalobacteraceae</taxon>
        <taxon>Noviherbaspirillum</taxon>
    </lineage>
</organism>
<evidence type="ECO:0000313" key="2">
    <source>
        <dbReference type="EMBL" id="OWW21428.1"/>
    </source>
</evidence>
<gene>
    <name evidence="2" type="ORF">AYR66_19995</name>
</gene>
<name>A0A254TNZ2_9BURK</name>
<dbReference type="EMBL" id="LSTO01000001">
    <property type="protein sequence ID" value="OWW21428.1"/>
    <property type="molecule type" value="Genomic_DNA"/>
</dbReference>
<dbReference type="Pfam" id="PF13672">
    <property type="entry name" value="PP2C_2"/>
    <property type="match status" value="1"/>
</dbReference>
<dbReference type="SMART" id="SM00331">
    <property type="entry name" value="PP2C_SIG"/>
    <property type="match status" value="1"/>
</dbReference>
<evidence type="ECO:0000313" key="3">
    <source>
        <dbReference type="Proteomes" id="UP000197535"/>
    </source>
</evidence>
<dbReference type="PROSITE" id="PS51746">
    <property type="entry name" value="PPM_2"/>
    <property type="match status" value="1"/>
</dbReference>
<dbReference type="SUPFAM" id="SSF81606">
    <property type="entry name" value="PP2C-like"/>
    <property type="match status" value="1"/>
</dbReference>
<dbReference type="SMART" id="SM00332">
    <property type="entry name" value="PP2Cc"/>
    <property type="match status" value="1"/>
</dbReference>
<feature type="domain" description="PPM-type phosphatase" evidence="1">
    <location>
        <begin position="10"/>
        <end position="241"/>
    </location>
</feature>
<dbReference type="OrthoDB" id="9801841at2"/>
<protein>
    <submittedName>
        <fullName evidence="2">Serine/threonine protein phosphatase</fullName>
    </submittedName>
</protein>
<dbReference type="Gene3D" id="3.60.40.10">
    <property type="entry name" value="PPM-type phosphatase domain"/>
    <property type="match status" value="1"/>
</dbReference>
<dbReference type="PANTHER" id="PTHR47992">
    <property type="entry name" value="PROTEIN PHOSPHATASE"/>
    <property type="match status" value="1"/>
</dbReference>
<comment type="caution">
    <text evidence="2">The sequence shown here is derived from an EMBL/GenBank/DDBJ whole genome shotgun (WGS) entry which is preliminary data.</text>
</comment>
<sequence length="256" mass="27462">MTQTTPFKWTSSSRTHTGLVRKINEDSVLDLADRGIWAVADGMGGHTLGDFASNAIVASLSDLQPGDALELFATDAEARLQSVNRQLRAEAHNRGAQIIGSTVVVLLAHGRRCAYLWAGDSRIYLCRNGHLMQLTRDHSQVEELLACGSLTAEDAIHHPARNLITRAVGAAETLEVDGEMIEVADGDIFLLCSDGVSNEVSEQEIRAALVTGNCPQAADELVEIALMRGGRDNISAVVARADDLHTSDKTVLNPAL</sequence>
<dbReference type="InterPro" id="IPR036457">
    <property type="entry name" value="PPM-type-like_dom_sf"/>
</dbReference>
<dbReference type="InterPro" id="IPR015655">
    <property type="entry name" value="PP2C"/>
</dbReference>
<evidence type="ECO:0000259" key="1">
    <source>
        <dbReference type="PROSITE" id="PS51746"/>
    </source>
</evidence>
<proteinExistence type="predicted"/>
<accession>A0A254TNZ2</accession>